<dbReference type="Proteomes" id="UP000007431">
    <property type="component" value="Unassembled WGS sequence"/>
</dbReference>
<dbReference type="KEGG" id="scm:SCHCO_01038493"/>
<keyword evidence="2" id="KW-1185">Reference proteome</keyword>
<dbReference type="RefSeq" id="XP_003032025.1">
    <property type="nucleotide sequence ID" value="XM_003031979.1"/>
</dbReference>
<accession>D8Q3W1</accession>
<organism evidence="2">
    <name type="scientific">Schizophyllum commune (strain H4-8 / FGSC 9210)</name>
    <name type="common">Split gill fungus</name>
    <dbReference type="NCBI Taxonomy" id="578458"/>
    <lineage>
        <taxon>Eukaryota</taxon>
        <taxon>Fungi</taxon>
        <taxon>Dikarya</taxon>
        <taxon>Basidiomycota</taxon>
        <taxon>Agaricomycotina</taxon>
        <taxon>Agaricomycetes</taxon>
        <taxon>Agaricomycetidae</taxon>
        <taxon>Agaricales</taxon>
        <taxon>Schizophyllaceae</taxon>
        <taxon>Schizophyllum</taxon>
    </lineage>
</organism>
<dbReference type="OrthoDB" id="2883378at2759"/>
<proteinExistence type="predicted"/>
<gene>
    <name evidence="1" type="ORF">SCHCODRAFT_85137</name>
</gene>
<protein>
    <submittedName>
        <fullName evidence="1">Expressed protein</fullName>
    </submittedName>
</protein>
<dbReference type="VEuPathDB" id="FungiDB:SCHCODRAFT_01038493"/>
<dbReference type="HOGENOM" id="CLU_1200403_0_0_1"/>
<reference evidence="1 2" key="1">
    <citation type="journal article" date="2010" name="Nat. Biotechnol.">
        <title>Genome sequence of the model mushroom Schizophyllum commune.</title>
        <authorList>
            <person name="Ohm R.A."/>
            <person name="de Jong J.F."/>
            <person name="Lugones L.G."/>
            <person name="Aerts A."/>
            <person name="Kothe E."/>
            <person name="Stajich J.E."/>
            <person name="de Vries R.P."/>
            <person name="Record E."/>
            <person name="Levasseur A."/>
            <person name="Baker S.E."/>
            <person name="Bartholomew K.A."/>
            <person name="Coutinho P.M."/>
            <person name="Erdmann S."/>
            <person name="Fowler T.J."/>
            <person name="Gathman A.C."/>
            <person name="Lombard V."/>
            <person name="Henrissat B."/>
            <person name="Knabe N."/>
            <person name="Kuees U."/>
            <person name="Lilly W.W."/>
            <person name="Lindquist E."/>
            <person name="Lucas S."/>
            <person name="Magnuson J.K."/>
            <person name="Piumi F."/>
            <person name="Raudaskoski M."/>
            <person name="Salamov A."/>
            <person name="Schmutz J."/>
            <person name="Schwarze F.W.M.R."/>
            <person name="vanKuyk P.A."/>
            <person name="Horton J.S."/>
            <person name="Grigoriev I.V."/>
            <person name="Woesten H.A.B."/>
        </authorList>
    </citation>
    <scope>NUCLEOTIDE SEQUENCE [LARGE SCALE GENOMIC DNA]</scope>
    <source>
        <strain evidence="2">H4-8 / FGSC 9210</strain>
    </source>
</reference>
<dbReference type="EMBL" id="GL377306">
    <property type="protein sequence ID" value="EFI97122.1"/>
    <property type="molecule type" value="Genomic_DNA"/>
</dbReference>
<name>D8Q3W1_SCHCM</name>
<sequence>MIASLQDYPGEILDLLRAPELERLRIGFASDEAPRGLRPTTVIPTIVSFLRRSECALVELYMFLQTQETDEDMVELFLTVPSLQKLTLCMPSDVRLSAEALLALIVNPWRPRTTLLPCLRYLTLVTDWSPDPSLAEGDALAVAIDSRVTARQDTDGLVDNLEIFRFACQASHQFVWCGWTKERLKNWMRQGLKIGRAVVDMPTEWIDVRDEGHFIIDWEWLWIDTIDDCYD</sequence>
<evidence type="ECO:0000313" key="1">
    <source>
        <dbReference type="EMBL" id="EFI97122.1"/>
    </source>
</evidence>
<dbReference type="GeneID" id="9589374"/>
<dbReference type="InParanoid" id="D8Q3W1"/>
<dbReference type="AlphaFoldDB" id="D8Q3W1"/>
<evidence type="ECO:0000313" key="2">
    <source>
        <dbReference type="Proteomes" id="UP000007431"/>
    </source>
</evidence>